<protein>
    <submittedName>
        <fullName evidence="1">Contact-dependent growth inhibition system immunity protein</fullName>
    </submittedName>
</protein>
<dbReference type="RefSeq" id="WP_269950210.1">
    <property type="nucleotide sequence ID" value="NZ_CP104758.1"/>
</dbReference>
<sequence>MIFNKDQDYWASVSITDDFFCIDTYSGLGLTARDFLYPSNLLSPDASEEDLGKALLSRLSQSRTITSREERADLPDLIKSKDRYNDWVKNLINSSNYKSRRALFKNMKKCGIHCVNDVVTISPSRHEKLEAWGRTKGDGIEDIILSTNASPEEIGAALRLAIKRCKG</sequence>
<dbReference type="InterPro" id="IPR037891">
    <property type="entry name" value="Cdil-like_sf"/>
</dbReference>
<dbReference type="Proteomes" id="UP001211544">
    <property type="component" value="Chromosome"/>
</dbReference>
<organism evidence="1 2">
    <name type="scientific">Pantoea piersonii</name>
    <dbReference type="NCBI Taxonomy" id="2364647"/>
    <lineage>
        <taxon>Bacteria</taxon>
        <taxon>Pseudomonadati</taxon>
        <taxon>Pseudomonadota</taxon>
        <taxon>Gammaproteobacteria</taxon>
        <taxon>Enterobacterales</taxon>
        <taxon>Erwiniaceae</taxon>
        <taxon>Pantoea</taxon>
    </lineage>
</organism>
<accession>A0AAJ5QM80</accession>
<dbReference type="EMBL" id="CP104758">
    <property type="protein sequence ID" value="WBG92492.1"/>
    <property type="molecule type" value="Genomic_DNA"/>
</dbReference>
<dbReference type="SUPFAM" id="SSF160207">
    <property type="entry name" value="NMB0488-like"/>
    <property type="match status" value="1"/>
</dbReference>
<evidence type="ECO:0000313" key="1">
    <source>
        <dbReference type="EMBL" id="WBG92492.1"/>
    </source>
</evidence>
<dbReference type="Pfam" id="PF07262">
    <property type="entry name" value="CdiI"/>
    <property type="match status" value="1"/>
</dbReference>
<dbReference type="KEGG" id="kpie:N5580_08240"/>
<keyword evidence="2" id="KW-1185">Reference proteome</keyword>
<gene>
    <name evidence="1" type="ORF">N5580_08240</name>
</gene>
<dbReference type="Gene3D" id="3.40.1590.10">
    <property type="entry name" value="NMB0488-like"/>
    <property type="match status" value="1"/>
</dbReference>
<dbReference type="CDD" id="cd13445">
    <property type="entry name" value="CDI_inhibitor_EC869_like"/>
    <property type="match status" value="1"/>
</dbReference>
<dbReference type="AlphaFoldDB" id="A0AAJ5QM80"/>
<proteinExistence type="predicted"/>
<evidence type="ECO:0000313" key="2">
    <source>
        <dbReference type="Proteomes" id="UP001211544"/>
    </source>
</evidence>
<name>A0AAJ5QM80_9GAMM</name>
<dbReference type="InterPro" id="IPR009888">
    <property type="entry name" value="CdiI_Proteobact"/>
</dbReference>
<reference evidence="1 2" key="1">
    <citation type="journal article" date="2022" name="J Glob Antimicrob Resist">
        <title>First complete genome of a multidrug resistant strain of the novel human pathogen Kalamiella piersonii (GABEKP28) identified in human saliva.</title>
        <authorList>
            <person name="McDonagh F."/>
            <person name="Singh N.K."/>
            <person name="Venkateswaran K."/>
            <person name="Lonappan A.M."/>
            <person name="Hallahan B."/>
            <person name="Tuohy A."/>
            <person name="Burke L."/>
            <person name="Kovarova A."/>
            <person name="Miliotis G."/>
        </authorList>
    </citation>
    <scope>NUCLEOTIDE SEQUENCE [LARGE SCALE GENOMIC DNA]</scope>
    <source>
        <strain evidence="1 2">GABEKP28</strain>
    </source>
</reference>